<reference evidence="7 8" key="1">
    <citation type="submission" date="2024-09" db="EMBL/GenBank/DDBJ databases">
        <authorList>
            <person name="Sun Q."/>
            <person name="Mori K."/>
        </authorList>
    </citation>
    <scope>NUCLEOTIDE SEQUENCE [LARGE SCALE GENOMIC DNA]</scope>
    <source>
        <strain evidence="7 8">JCM 12763</strain>
    </source>
</reference>
<dbReference type="PANTHER" id="PTHR31885">
    <property type="entry name" value="GH04784P"/>
    <property type="match status" value="1"/>
</dbReference>
<sequence>MTPVAWGLAVVFAVLAVTDWTVVGTGRRAWRPVTKPSALVALIGVAVTLEPVDPAVRAWMVVGLVLSLAGDVFLLGSRRWFVPGLVSFLAAHVAYVVGLLLAPTSPGWMLVGLALVAAAAVAAVPRLARLRRGEHASLLGPVVAYLVVISAMVVTAFGTAHPWAVAGAVLFYVSDATLAWNRFLTEHRRGPTVVMVTYHLGQAGLVGWLVQG</sequence>
<dbReference type="RefSeq" id="WP_238330215.1">
    <property type="nucleotide sequence ID" value="NZ_JBHMAX010000012.1"/>
</dbReference>
<feature type="transmembrane region" description="Helical" evidence="6">
    <location>
        <begin position="136"/>
        <end position="157"/>
    </location>
</feature>
<protein>
    <submittedName>
        <fullName evidence="7">Lysoplasmalogenase</fullName>
    </submittedName>
</protein>
<evidence type="ECO:0000256" key="6">
    <source>
        <dbReference type="SAM" id="Phobius"/>
    </source>
</evidence>
<dbReference type="PANTHER" id="PTHR31885:SF6">
    <property type="entry name" value="GH04784P"/>
    <property type="match status" value="1"/>
</dbReference>
<evidence type="ECO:0000256" key="1">
    <source>
        <dbReference type="ARBA" id="ARBA00004141"/>
    </source>
</evidence>
<proteinExistence type="inferred from homology"/>
<feature type="transmembrane region" description="Helical" evidence="6">
    <location>
        <begin position="58"/>
        <end position="75"/>
    </location>
</feature>
<evidence type="ECO:0000256" key="3">
    <source>
        <dbReference type="ARBA" id="ARBA00022692"/>
    </source>
</evidence>
<keyword evidence="5 6" id="KW-0472">Membrane</keyword>
<feature type="transmembrane region" description="Helical" evidence="6">
    <location>
        <begin position="36"/>
        <end position="52"/>
    </location>
</feature>
<feature type="transmembrane region" description="Helical" evidence="6">
    <location>
        <begin position="163"/>
        <end position="180"/>
    </location>
</feature>
<accession>A0ABV5V138</accession>
<keyword evidence="8" id="KW-1185">Reference proteome</keyword>
<gene>
    <name evidence="7" type="ORF">ACFFN0_05665</name>
</gene>
<name>A0ABV5V138_9MICO</name>
<feature type="transmembrane region" description="Helical" evidence="6">
    <location>
        <begin position="6"/>
        <end position="24"/>
    </location>
</feature>
<evidence type="ECO:0000313" key="7">
    <source>
        <dbReference type="EMBL" id="MFB9731524.1"/>
    </source>
</evidence>
<comment type="subcellular location">
    <subcellularLocation>
        <location evidence="1">Membrane</location>
        <topology evidence="1">Multi-pass membrane protein</topology>
    </subcellularLocation>
</comment>
<dbReference type="Proteomes" id="UP001589613">
    <property type="component" value="Unassembled WGS sequence"/>
</dbReference>
<evidence type="ECO:0000256" key="5">
    <source>
        <dbReference type="ARBA" id="ARBA00023136"/>
    </source>
</evidence>
<dbReference type="Pfam" id="PF07947">
    <property type="entry name" value="YhhN"/>
    <property type="match status" value="1"/>
</dbReference>
<keyword evidence="4 6" id="KW-1133">Transmembrane helix</keyword>
<comment type="caution">
    <text evidence="7">The sequence shown here is derived from an EMBL/GenBank/DDBJ whole genome shotgun (WGS) entry which is preliminary data.</text>
</comment>
<feature type="transmembrane region" description="Helical" evidence="6">
    <location>
        <begin position="107"/>
        <end position="124"/>
    </location>
</feature>
<feature type="transmembrane region" description="Helical" evidence="6">
    <location>
        <begin position="80"/>
        <end position="101"/>
    </location>
</feature>
<keyword evidence="3 6" id="KW-0812">Transmembrane</keyword>
<evidence type="ECO:0000256" key="2">
    <source>
        <dbReference type="ARBA" id="ARBA00007375"/>
    </source>
</evidence>
<dbReference type="EMBL" id="JBHMAX010000012">
    <property type="protein sequence ID" value="MFB9731524.1"/>
    <property type="molecule type" value="Genomic_DNA"/>
</dbReference>
<organism evidence="7 8">
    <name type="scientific">Ornithinimicrobium kibberense</name>
    <dbReference type="NCBI Taxonomy" id="282060"/>
    <lineage>
        <taxon>Bacteria</taxon>
        <taxon>Bacillati</taxon>
        <taxon>Actinomycetota</taxon>
        <taxon>Actinomycetes</taxon>
        <taxon>Micrococcales</taxon>
        <taxon>Ornithinimicrobiaceae</taxon>
        <taxon>Ornithinimicrobium</taxon>
    </lineage>
</organism>
<comment type="similarity">
    <text evidence="2">Belongs to the TMEM86 family.</text>
</comment>
<evidence type="ECO:0000256" key="4">
    <source>
        <dbReference type="ARBA" id="ARBA00022989"/>
    </source>
</evidence>
<dbReference type="InterPro" id="IPR012506">
    <property type="entry name" value="TMEM86B-like"/>
</dbReference>
<evidence type="ECO:0000313" key="8">
    <source>
        <dbReference type="Proteomes" id="UP001589613"/>
    </source>
</evidence>